<proteinExistence type="predicted"/>
<dbReference type="SUPFAM" id="SSF56784">
    <property type="entry name" value="HAD-like"/>
    <property type="match status" value="1"/>
</dbReference>
<comment type="caution">
    <text evidence="1">The sequence shown here is derived from an EMBL/GenBank/DDBJ whole genome shotgun (WGS) entry which is preliminary data.</text>
</comment>
<protein>
    <recommendedName>
        <fullName evidence="2">HAD family hydrolase</fullName>
    </recommendedName>
</protein>
<name>X1HX13_9ZZZZ</name>
<evidence type="ECO:0008006" key="2">
    <source>
        <dbReference type="Google" id="ProtNLM"/>
    </source>
</evidence>
<reference evidence="1" key="1">
    <citation type="journal article" date="2014" name="Front. Microbiol.">
        <title>High frequency of phylogenetically diverse reductive dehalogenase-homologous genes in deep subseafloor sedimentary metagenomes.</title>
        <authorList>
            <person name="Kawai M."/>
            <person name="Futagami T."/>
            <person name="Toyoda A."/>
            <person name="Takaki Y."/>
            <person name="Nishi S."/>
            <person name="Hori S."/>
            <person name="Arai W."/>
            <person name="Tsubouchi T."/>
            <person name="Morono Y."/>
            <person name="Uchiyama I."/>
            <person name="Ito T."/>
            <person name="Fujiyama A."/>
            <person name="Inagaki F."/>
            <person name="Takami H."/>
        </authorList>
    </citation>
    <scope>NUCLEOTIDE SEQUENCE</scope>
    <source>
        <strain evidence="1">Expedition CK06-06</strain>
    </source>
</reference>
<gene>
    <name evidence="1" type="ORF">S03H2_38719</name>
</gene>
<feature type="non-terminal residue" evidence="1">
    <location>
        <position position="1"/>
    </location>
</feature>
<accession>X1HX13</accession>
<dbReference type="Gene3D" id="3.40.50.1000">
    <property type="entry name" value="HAD superfamily/HAD-like"/>
    <property type="match status" value="1"/>
</dbReference>
<sequence length="48" mass="5410">CLHVGDNQISDNQGAREAGLKTAFIKRDESESDADIYIKELNELLLYL</sequence>
<organism evidence="1">
    <name type="scientific">marine sediment metagenome</name>
    <dbReference type="NCBI Taxonomy" id="412755"/>
    <lineage>
        <taxon>unclassified sequences</taxon>
        <taxon>metagenomes</taxon>
        <taxon>ecological metagenomes</taxon>
    </lineage>
</organism>
<dbReference type="InterPro" id="IPR036412">
    <property type="entry name" value="HAD-like_sf"/>
</dbReference>
<dbReference type="AlphaFoldDB" id="X1HX13"/>
<evidence type="ECO:0000313" key="1">
    <source>
        <dbReference type="EMBL" id="GAH58369.1"/>
    </source>
</evidence>
<dbReference type="EMBL" id="BARU01023887">
    <property type="protein sequence ID" value="GAH58369.1"/>
    <property type="molecule type" value="Genomic_DNA"/>
</dbReference>
<dbReference type="InterPro" id="IPR023214">
    <property type="entry name" value="HAD_sf"/>
</dbReference>